<name>A0ABU8PMB4_9HYPH</name>
<dbReference type="EMBL" id="JBBGZH010000002">
    <property type="protein sequence ID" value="MEJ5022735.1"/>
    <property type="molecule type" value="Genomic_DNA"/>
</dbReference>
<protein>
    <submittedName>
        <fullName evidence="1">Uncharacterized protein</fullName>
    </submittedName>
</protein>
<organism evidence="1 2">
    <name type="scientific">Ochrobactrum vermis</name>
    <dbReference type="NCBI Taxonomy" id="1827297"/>
    <lineage>
        <taxon>Bacteria</taxon>
        <taxon>Pseudomonadati</taxon>
        <taxon>Pseudomonadota</taxon>
        <taxon>Alphaproteobacteria</taxon>
        <taxon>Hyphomicrobiales</taxon>
        <taxon>Brucellaceae</taxon>
        <taxon>Brucella/Ochrobactrum group</taxon>
        <taxon>Ochrobactrum</taxon>
    </lineage>
</organism>
<comment type="caution">
    <text evidence="1">The sequence shown here is derived from an EMBL/GenBank/DDBJ whole genome shotgun (WGS) entry which is preliminary data.</text>
</comment>
<reference evidence="1 2" key="1">
    <citation type="submission" date="2023-12" db="EMBL/GenBank/DDBJ databases">
        <title>Gut-associated functions are favored during microbiome assembly across C. elegans life.</title>
        <authorList>
            <person name="Zimmermann J."/>
        </authorList>
    </citation>
    <scope>NUCLEOTIDE SEQUENCE [LARGE SCALE GENOMIC DNA]</scope>
    <source>
        <strain evidence="1 2">MYb71</strain>
    </source>
</reference>
<evidence type="ECO:0000313" key="1">
    <source>
        <dbReference type="EMBL" id="MEJ5022735.1"/>
    </source>
</evidence>
<dbReference type="Proteomes" id="UP001375812">
    <property type="component" value="Unassembled WGS sequence"/>
</dbReference>
<accession>A0ABU8PMB4</accession>
<gene>
    <name evidence="1" type="ORF">WH297_23765</name>
</gene>
<keyword evidence="2" id="KW-1185">Reference proteome</keyword>
<proteinExistence type="predicted"/>
<dbReference type="RefSeq" id="WP_210201120.1">
    <property type="nucleotide sequence ID" value="NZ_JBBGZH010000002.1"/>
</dbReference>
<sequence>MNLFFPSIHLDDFAVCLAGVKVDLPKNISRINLPVKYSRILARVALGNDWDGAVALQQQFSLKVTGMPKLPDIPLHTFRDAL</sequence>
<evidence type="ECO:0000313" key="2">
    <source>
        <dbReference type="Proteomes" id="UP001375812"/>
    </source>
</evidence>